<gene>
    <name evidence="1" type="primary">Contig3197.g3414</name>
    <name evidence="1" type="ORF">STYLEM_12447</name>
</gene>
<dbReference type="InterPro" id="IPR007577">
    <property type="entry name" value="GlycoTrfase_DXD_sugar-bd_CS"/>
</dbReference>
<evidence type="ECO:0008006" key="3">
    <source>
        <dbReference type="Google" id="ProtNLM"/>
    </source>
</evidence>
<dbReference type="Proteomes" id="UP000039865">
    <property type="component" value="Unassembled WGS sequence"/>
</dbReference>
<dbReference type="Gene3D" id="3.90.550.20">
    <property type="match status" value="1"/>
</dbReference>
<dbReference type="Pfam" id="PF04488">
    <property type="entry name" value="Gly_transf_sug"/>
    <property type="match status" value="1"/>
</dbReference>
<dbReference type="SUPFAM" id="SSF53448">
    <property type="entry name" value="Nucleotide-diphospho-sugar transferases"/>
    <property type="match status" value="1"/>
</dbReference>
<accession>A0A078ANC3</accession>
<evidence type="ECO:0000313" key="1">
    <source>
        <dbReference type="EMBL" id="CDW83401.1"/>
    </source>
</evidence>
<protein>
    <recommendedName>
        <fullName evidence="3">GT44 domain-containing protein</fullName>
    </recommendedName>
</protein>
<dbReference type="InParanoid" id="A0A078ANC3"/>
<sequence>MKKTQPEYYGKNLLGFSQILDTFVYKKNVTVRIPLITHRIWLTDILSPVEIDQILKIEVLQEMAQSYKLLTESAKQNGLNWTHYAWIQNMTLLPKTVKIFQDFGVEVKEIYDLEAMKNERKRRQFEYYVQDLRAISAGTDFLRAITVFEYGGIYFDNDYSFKYWDYNVNYYFDFFAIYVHYPWPFGVLETNFFAAKKGHIALQGYINLMVDGFKFNNESQERHFYQNDCSVKTQAVALFGTGPHAFGASVLYYLNQNGNQDIIVTQLINLDKYPIQIIDEKGQQGTLILQTKGRDRFMATWKNSMRDLQAFGWHDFTDF</sequence>
<reference evidence="1 2" key="1">
    <citation type="submission" date="2014-06" db="EMBL/GenBank/DDBJ databases">
        <authorList>
            <person name="Swart Estienne"/>
        </authorList>
    </citation>
    <scope>NUCLEOTIDE SEQUENCE [LARGE SCALE GENOMIC DNA]</scope>
    <source>
        <strain evidence="1 2">130c</strain>
    </source>
</reference>
<evidence type="ECO:0000313" key="2">
    <source>
        <dbReference type="Proteomes" id="UP000039865"/>
    </source>
</evidence>
<name>A0A078ANC3_STYLE</name>
<dbReference type="InterPro" id="IPR029044">
    <property type="entry name" value="Nucleotide-diphossugar_trans"/>
</dbReference>
<organism evidence="1 2">
    <name type="scientific">Stylonychia lemnae</name>
    <name type="common">Ciliate</name>
    <dbReference type="NCBI Taxonomy" id="5949"/>
    <lineage>
        <taxon>Eukaryota</taxon>
        <taxon>Sar</taxon>
        <taxon>Alveolata</taxon>
        <taxon>Ciliophora</taxon>
        <taxon>Intramacronucleata</taxon>
        <taxon>Spirotrichea</taxon>
        <taxon>Stichotrichia</taxon>
        <taxon>Sporadotrichida</taxon>
        <taxon>Oxytrichidae</taxon>
        <taxon>Stylonychinae</taxon>
        <taxon>Stylonychia</taxon>
    </lineage>
</organism>
<keyword evidence="2" id="KW-1185">Reference proteome</keyword>
<proteinExistence type="predicted"/>
<dbReference type="EMBL" id="CCKQ01011823">
    <property type="protein sequence ID" value="CDW83401.1"/>
    <property type="molecule type" value="Genomic_DNA"/>
</dbReference>
<dbReference type="AlphaFoldDB" id="A0A078ANC3"/>